<protein>
    <submittedName>
        <fullName evidence="2">Uncharacterized protein</fullName>
    </submittedName>
</protein>
<organism evidence="2 3">
    <name type="scientific">Polysphondylium violaceum</name>
    <dbReference type="NCBI Taxonomy" id="133409"/>
    <lineage>
        <taxon>Eukaryota</taxon>
        <taxon>Amoebozoa</taxon>
        <taxon>Evosea</taxon>
        <taxon>Eumycetozoa</taxon>
        <taxon>Dictyostelia</taxon>
        <taxon>Dictyosteliales</taxon>
        <taxon>Dictyosteliaceae</taxon>
        <taxon>Polysphondylium</taxon>
    </lineage>
</organism>
<evidence type="ECO:0000313" key="2">
    <source>
        <dbReference type="EMBL" id="KAF2072693.1"/>
    </source>
</evidence>
<dbReference type="Proteomes" id="UP000695562">
    <property type="component" value="Unassembled WGS sequence"/>
</dbReference>
<accession>A0A8J4PR58</accession>
<reference evidence="2" key="1">
    <citation type="submission" date="2020-01" db="EMBL/GenBank/DDBJ databases">
        <title>Development of genomics and gene disruption for Polysphondylium violaceum indicates a role for the polyketide synthase stlB in stalk morphogenesis.</title>
        <authorList>
            <person name="Narita B."/>
            <person name="Kawabe Y."/>
            <person name="Kin K."/>
            <person name="Saito T."/>
            <person name="Gibbs R."/>
            <person name="Kuspa A."/>
            <person name="Muzny D."/>
            <person name="Queller D."/>
            <person name="Richards S."/>
            <person name="Strassman J."/>
            <person name="Sucgang R."/>
            <person name="Worley K."/>
            <person name="Schaap P."/>
        </authorList>
    </citation>
    <scope>NUCLEOTIDE SEQUENCE</scope>
    <source>
        <strain evidence="2">QSvi11</strain>
    </source>
</reference>
<comment type="caution">
    <text evidence="2">The sequence shown here is derived from an EMBL/GenBank/DDBJ whole genome shotgun (WGS) entry which is preliminary data.</text>
</comment>
<evidence type="ECO:0000256" key="1">
    <source>
        <dbReference type="SAM" id="MobiDB-lite"/>
    </source>
</evidence>
<proteinExistence type="predicted"/>
<dbReference type="EMBL" id="AJWJ01000257">
    <property type="protein sequence ID" value="KAF2072693.1"/>
    <property type="molecule type" value="Genomic_DNA"/>
</dbReference>
<feature type="region of interest" description="Disordered" evidence="1">
    <location>
        <begin position="30"/>
        <end position="67"/>
    </location>
</feature>
<keyword evidence="3" id="KW-1185">Reference proteome</keyword>
<gene>
    <name evidence="2" type="ORF">CYY_005999</name>
</gene>
<sequence length="205" mass="22950">MNKLQKKNPALVKVSTDDSLFELYDNYINSSSGGSSSSKTSNSNNSRKNNSTNNSDNINNNNKINNPSINLLNEIQKSVSYKLATRYKFRQQDKDKILCGDDENHNERNVPNDKLATTSATSTTKKVEKNKKEMIKKTNVSNQIKHNSSKTSRYPLSEPLFNSNTNFNEICGPEILMAIGVIQQNHLKSLINQLSSTSDTSGNRE</sequence>
<evidence type="ECO:0000313" key="3">
    <source>
        <dbReference type="Proteomes" id="UP000695562"/>
    </source>
</evidence>
<name>A0A8J4PR58_9MYCE</name>
<dbReference type="AlphaFoldDB" id="A0A8J4PR58"/>